<keyword evidence="2" id="KW-1185">Reference proteome</keyword>
<keyword evidence="1" id="KW-0614">Plasmid</keyword>
<organism evidence="1 2">
    <name type="scientific">Mycobacterium adipatum</name>
    <dbReference type="NCBI Taxonomy" id="1682113"/>
    <lineage>
        <taxon>Bacteria</taxon>
        <taxon>Bacillati</taxon>
        <taxon>Actinomycetota</taxon>
        <taxon>Actinomycetes</taxon>
        <taxon>Mycobacteriales</taxon>
        <taxon>Mycobacteriaceae</taxon>
        <taxon>Mycobacterium</taxon>
    </lineage>
</organism>
<dbReference type="OrthoDB" id="4730711at2"/>
<geneLocation type="plasmid" evidence="2">
    <name>pmyc1</name>
</geneLocation>
<dbReference type="EMBL" id="CP015597">
    <property type="protein sequence ID" value="ANE83362.1"/>
    <property type="molecule type" value="Genomic_DNA"/>
</dbReference>
<name>A0A172UW93_9MYCO</name>
<sequence>MTLLGQSQGRGYASTEARVPALSVRSSVLTCTNPVRSAAPAADEAELGFGSWKPSIFDDCPMCGKAPVEPVRVDGQLACRSCTSACTICGSACVPGDDACSECVRHLSLDREAIPV</sequence>
<proteinExistence type="predicted"/>
<dbReference type="KEGG" id="madi:A7U43_27950"/>
<dbReference type="Proteomes" id="UP000077143">
    <property type="component" value="Plasmid pMYC1"/>
</dbReference>
<accession>A0A172UW93</accession>
<evidence type="ECO:0000313" key="2">
    <source>
        <dbReference type="Proteomes" id="UP000077143"/>
    </source>
</evidence>
<gene>
    <name evidence="1" type="ORF">A7U43_27950</name>
</gene>
<protein>
    <submittedName>
        <fullName evidence="1">Uncharacterized protein</fullName>
    </submittedName>
</protein>
<dbReference type="AlphaFoldDB" id="A0A172UW93"/>
<evidence type="ECO:0000313" key="1">
    <source>
        <dbReference type="EMBL" id="ANE83362.1"/>
    </source>
</evidence>
<reference evidence="1 2" key="1">
    <citation type="submission" date="2016-05" db="EMBL/GenBank/DDBJ databases">
        <title>Complete genome sequence of a phthalic acid esters degrading Mycobacterium sp. YC-RL4.</title>
        <authorList>
            <person name="Ren L."/>
            <person name="Fan S."/>
            <person name="Ruth N."/>
            <person name="Jia Y."/>
            <person name="Wang J."/>
            <person name="Qiao C."/>
        </authorList>
    </citation>
    <scope>NUCLEOTIDE SEQUENCE [LARGE SCALE GENOMIC DNA]</scope>
    <source>
        <strain evidence="1 2">YC-RL4</strain>
        <plasmid evidence="2">pmyc1</plasmid>
    </source>
</reference>